<accession>L7F3J7</accession>
<dbReference type="PATRIC" id="fig|698760.3.peg.5228"/>
<comment type="caution">
    <text evidence="3">The sequence shown here is derived from an EMBL/GenBank/DDBJ whole genome shotgun (WGS) entry which is preliminary data.</text>
</comment>
<dbReference type="EMBL" id="AEJB01000361">
    <property type="protein sequence ID" value="ELP65902.1"/>
    <property type="molecule type" value="Genomic_DNA"/>
</dbReference>
<organism evidence="3 4">
    <name type="scientific">Streptomyces turgidiscabies (strain Car8)</name>
    <dbReference type="NCBI Taxonomy" id="698760"/>
    <lineage>
        <taxon>Bacteria</taxon>
        <taxon>Bacillati</taxon>
        <taxon>Actinomycetota</taxon>
        <taxon>Actinomycetes</taxon>
        <taxon>Kitasatosporales</taxon>
        <taxon>Streptomycetaceae</taxon>
        <taxon>Streptomyces</taxon>
    </lineage>
</organism>
<proteinExistence type="predicted"/>
<sequence length="293" mass="32181">MRRITIVTCDFEPSGNGDHTKWSAMRRRLATLHPAMRCRQENVGHGRTGRRSALFGESKHIRRRQRSIERISPVSTRLARPPATLLPLTPLQLRIVRKIAYGAATTAIASELSLTISSVNVQVTLCGRKLGASGRAAVVHATFATHQLLRPERADAPGEFSDQHIEAWRMVAIGATSRVYAQRVHTSRGEALRRVTALREFVGAVNAPHLVTLGWAHGQLDDSLTKMATGHLLRAPVRAGARRRQGRGRPLAEHLTRTPPPQQHQHVAIGPDQTAGAPHRLFPVRTGLGELDG</sequence>
<dbReference type="AlphaFoldDB" id="L7F3J7"/>
<dbReference type="GO" id="GO:0006355">
    <property type="term" value="P:regulation of DNA-templated transcription"/>
    <property type="evidence" value="ECO:0007669"/>
    <property type="project" value="InterPro"/>
</dbReference>
<dbReference type="SMART" id="SM00421">
    <property type="entry name" value="HTH_LUXR"/>
    <property type="match status" value="1"/>
</dbReference>
<dbReference type="STRING" id="85558.T45_07723"/>
<dbReference type="InterPro" id="IPR016032">
    <property type="entry name" value="Sig_transdc_resp-reg_C-effctor"/>
</dbReference>
<protein>
    <submittedName>
        <fullName evidence="3">Regulatory protein</fullName>
    </submittedName>
</protein>
<evidence type="ECO:0000259" key="2">
    <source>
        <dbReference type="SMART" id="SM00421"/>
    </source>
</evidence>
<name>L7F3J7_STRT8</name>
<evidence type="ECO:0000313" key="4">
    <source>
        <dbReference type="Proteomes" id="UP000010931"/>
    </source>
</evidence>
<dbReference type="SUPFAM" id="SSF46894">
    <property type="entry name" value="C-terminal effector domain of the bipartite response regulators"/>
    <property type="match status" value="1"/>
</dbReference>
<keyword evidence="4" id="KW-1185">Reference proteome</keyword>
<dbReference type="Proteomes" id="UP000010931">
    <property type="component" value="Unassembled WGS sequence"/>
</dbReference>
<dbReference type="Gene3D" id="1.10.10.10">
    <property type="entry name" value="Winged helix-like DNA-binding domain superfamily/Winged helix DNA-binding domain"/>
    <property type="match status" value="1"/>
</dbReference>
<evidence type="ECO:0000256" key="1">
    <source>
        <dbReference type="SAM" id="MobiDB-lite"/>
    </source>
</evidence>
<gene>
    <name evidence="3" type="ORF">STRTUCAR8_01692</name>
</gene>
<dbReference type="GO" id="GO:0003677">
    <property type="term" value="F:DNA binding"/>
    <property type="evidence" value="ECO:0007669"/>
    <property type="project" value="InterPro"/>
</dbReference>
<feature type="domain" description="HTH luxR-type" evidence="2">
    <location>
        <begin position="85"/>
        <end position="142"/>
    </location>
</feature>
<evidence type="ECO:0000313" key="3">
    <source>
        <dbReference type="EMBL" id="ELP65902.1"/>
    </source>
</evidence>
<reference evidence="3 4" key="1">
    <citation type="journal article" date="2011" name="Plasmid">
        <title>Streptomyces turgidiscabies Car8 contains a modular pathogenicity island that shares virulence genes with other actinobacterial plant pathogens.</title>
        <authorList>
            <person name="Huguet-Tapia J.C."/>
            <person name="Badger J.H."/>
            <person name="Loria R."/>
            <person name="Pettis G.S."/>
        </authorList>
    </citation>
    <scope>NUCLEOTIDE SEQUENCE [LARGE SCALE GENOMIC DNA]</scope>
    <source>
        <strain evidence="3 4">Car8</strain>
    </source>
</reference>
<feature type="region of interest" description="Disordered" evidence="1">
    <location>
        <begin position="239"/>
        <end position="278"/>
    </location>
</feature>
<dbReference type="InterPro" id="IPR036388">
    <property type="entry name" value="WH-like_DNA-bd_sf"/>
</dbReference>
<dbReference type="InterPro" id="IPR000792">
    <property type="entry name" value="Tscrpt_reg_LuxR_C"/>
</dbReference>